<dbReference type="Proteomes" id="UP000623129">
    <property type="component" value="Unassembled WGS sequence"/>
</dbReference>
<dbReference type="PANTHER" id="PTHR33491">
    <property type="entry name" value="OSJNBA0016N04.9 PROTEIN"/>
    <property type="match status" value="1"/>
</dbReference>
<reference evidence="4" key="1">
    <citation type="submission" date="2020-01" db="EMBL/GenBank/DDBJ databases">
        <title>Genome sequence of Kobresia littledalei, the first chromosome-level genome in the family Cyperaceae.</title>
        <authorList>
            <person name="Qu G."/>
        </authorList>
    </citation>
    <scope>NUCLEOTIDE SEQUENCE</scope>
    <source>
        <strain evidence="4">C.B.Clarke</strain>
        <tissue evidence="4">Leaf</tissue>
    </source>
</reference>
<organism evidence="4 5">
    <name type="scientific">Carex littledalei</name>
    <dbReference type="NCBI Taxonomy" id="544730"/>
    <lineage>
        <taxon>Eukaryota</taxon>
        <taxon>Viridiplantae</taxon>
        <taxon>Streptophyta</taxon>
        <taxon>Embryophyta</taxon>
        <taxon>Tracheophyta</taxon>
        <taxon>Spermatophyta</taxon>
        <taxon>Magnoliopsida</taxon>
        <taxon>Liliopsida</taxon>
        <taxon>Poales</taxon>
        <taxon>Cyperaceae</taxon>
        <taxon>Cyperoideae</taxon>
        <taxon>Cariceae</taxon>
        <taxon>Carex</taxon>
        <taxon>Carex subgen. Euthyceras</taxon>
    </lineage>
</organism>
<evidence type="ECO:0000259" key="3">
    <source>
        <dbReference type="Pfam" id="PF13947"/>
    </source>
</evidence>
<dbReference type="AlphaFoldDB" id="A0A833VJV1"/>
<keyword evidence="4" id="KW-0675">Receptor</keyword>
<evidence type="ECO:0000313" key="5">
    <source>
        <dbReference type="Proteomes" id="UP000623129"/>
    </source>
</evidence>
<evidence type="ECO:0000313" key="4">
    <source>
        <dbReference type="EMBL" id="KAF3340616.1"/>
    </source>
</evidence>
<evidence type="ECO:0000256" key="1">
    <source>
        <dbReference type="ARBA" id="ARBA00004167"/>
    </source>
</evidence>
<dbReference type="EMBL" id="SWLB01000002">
    <property type="protein sequence ID" value="KAF3340616.1"/>
    <property type="molecule type" value="Genomic_DNA"/>
</dbReference>
<sequence>MAKPGCQDRCGSVDIPYPFGIGIGCSLDEDFELSCNTSESGDQMVPFSGNVEVLNITLSTAQARLYNHISWQCYQGSTHGINSSTWLLNLTSTMFRLSEFDNRFTVIGCQTLAFNGMNGYNGTKYRTGCVSTCYNPESLRNGSCSGNGCCQTSIPSGINYYYISFDPNYNNGNCSYAVIMATDSFNFSTSYISTTGFLDKHNGAVPVVLDWSIGTENCKVAQANKNNYACVSNNSDCVDARNGPGYICNCSSGYQGNPYFLDGCEARFSYSADNLFALPIPAGPYHALGYAPIHKEATTAVVHQANKAILKGTECATRKFTAKVYLDGLSWL</sequence>
<accession>A0A833VJV1</accession>
<dbReference type="GO" id="GO:0016020">
    <property type="term" value="C:membrane"/>
    <property type="evidence" value="ECO:0007669"/>
    <property type="project" value="UniProtKB-SubCell"/>
</dbReference>
<proteinExistence type="predicted"/>
<evidence type="ECO:0000256" key="2">
    <source>
        <dbReference type="ARBA" id="ARBA00022729"/>
    </source>
</evidence>
<keyword evidence="4" id="KW-0808">Transferase</keyword>
<gene>
    <name evidence="4" type="ORF">FCM35_KLT09460</name>
</gene>
<dbReference type="InterPro" id="IPR025287">
    <property type="entry name" value="WAK_GUB"/>
</dbReference>
<comment type="subcellular location">
    <subcellularLocation>
        <location evidence="1">Membrane</location>
        <topology evidence="1">Single-pass membrane protein</topology>
    </subcellularLocation>
</comment>
<protein>
    <submittedName>
        <fullName evidence="4">Wall-associated receptor kinase 2</fullName>
    </submittedName>
</protein>
<dbReference type="PROSITE" id="PS51257">
    <property type="entry name" value="PROKAR_LIPOPROTEIN"/>
    <property type="match status" value="1"/>
</dbReference>
<dbReference type="GO" id="GO:0030247">
    <property type="term" value="F:polysaccharide binding"/>
    <property type="evidence" value="ECO:0007669"/>
    <property type="project" value="InterPro"/>
</dbReference>
<feature type="domain" description="Wall-associated receptor kinase galacturonan-binding" evidence="3">
    <location>
        <begin position="6"/>
        <end position="66"/>
    </location>
</feature>
<comment type="caution">
    <text evidence="4">The sequence shown here is derived from an EMBL/GenBank/DDBJ whole genome shotgun (WGS) entry which is preliminary data.</text>
</comment>
<dbReference type="Pfam" id="PF13947">
    <property type="entry name" value="GUB_WAK_bind"/>
    <property type="match status" value="1"/>
</dbReference>
<dbReference type="OrthoDB" id="1932705at2759"/>
<keyword evidence="5" id="KW-1185">Reference proteome</keyword>
<name>A0A833VJV1_9POAL</name>
<keyword evidence="2" id="KW-0732">Signal</keyword>
<keyword evidence="4" id="KW-0418">Kinase</keyword>
<dbReference type="GO" id="GO:0016301">
    <property type="term" value="F:kinase activity"/>
    <property type="evidence" value="ECO:0007669"/>
    <property type="project" value="UniProtKB-KW"/>
</dbReference>